<evidence type="ECO:0000256" key="1">
    <source>
        <dbReference type="SAM" id="Coils"/>
    </source>
</evidence>
<protein>
    <submittedName>
        <fullName evidence="3">Uncharacterized protein</fullName>
    </submittedName>
</protein>
<evidence type="ECO:0000313" key="4">
    <source>
        <dbReference type="Proteomes" id="UP000218811"/>
    </source>
</evidence>
<dbReference type="AlphaFoldDB" id="A0A2H3IXX5"/>
<evidence type="ECO:0000256" key="2">
    <source>
        <dbReference type="SAM" id="MobiDB-lite"/>
    </source>
</evidence>
<feature type="region of interest" description="Disordered" evidence="2">
    <location>
        <begin position="487"/>
        <end position="522"/>
    </location>
</feature>
<proteinExistence type="predicted"/>
<organism evidence="3 4">
    <name type="scientific">Wolfiporia cocos (strain MD-104)</name>
    <name type="common">Brown rot fungus</name>
    <dbReference type="NCBI Taxonomy" id="742152"/>
    <lineage>
        <taxon>Eukaryota</taxon>
        <taxon>Fungi</taxon>
        <taxon>Dikarya</taxon>
        <taxon>Basidiomycota</taxon>
        <taxon>Agaricomycotina</taxon>
        <taxon>Agaricomycetes</taxon>
        <taxon>Polyporales</taxon>
        <taxon>Phaeolaceae</taxon>
        <taxon>Wolfiporia</taxon>
    </lineage>
</organism>
<keyword evidence="4" id="KW-1185">Reference proteome</keyword>
<dbReference type="EMBL" id="KB467832">
    <property type="protein sequence ID" value="PCH34850.1"/>
    <property type="molecule type" value="Genomic_DNA"/>
</dbReference>
<feature type="non-terminal residue" evidence="3">
    <location>
        <position position="522"/>
    </location>
</feature>
<keyword evidence="1" id="KW-0175">Coiled coil</keyword>
<gene>
    <name evidence="3" type="ORF">WOLCODRAFT_139618</name>
</gene>
<dbReference type="OMA" id="QCIMEEI"/>
<sequence length="522" mass="58988">MDIAAALVEAEQECKRVQVMIQEVDYEAHRKELERDLQLARDEDASIETRQAAAHHIDAGVKDWLPSLWRLGVEKGREIPLVHKCLLTCLDMTSRAAHVTQSKKTKFCIRDTKGNVVFDDEWCRISNAIHWVWGELVLAYRATRGDTDGFAKRMVADLEKHYIHLDVDKILGRSGEHPQPEHWTPAMKAALQETRALFASSRLQSFKLSPSPQEYERLVKQCPTLSPVLIDIVRRKVQANRRARTASIPWKFAADIFIAANRNEDLLAMDDIMPRLGLESSEDVLAARLAIARYLRTHNDEELCSAGLRIAEDGLSREVQFAWVEVEQAFPGWDDAWDWLARKVRRGHVERTMPLYATPEERHARQAALGDFAAMLCGGGGAKGENGKTWPEFCGRKRPRLGADLPIDGAVQGMRSWVELIATWPSLDVREAKRRIAQLVRSAINVHSDECEMIADLSVTKALIAACRQDEIAASIQMVNDLLNGQTSIKEEKEEPAPVNPVEPVKKKRVRNRGKVDIEQEV</sequence>
<feature type="coiled-coil region" evidence="1">
    <location>
        <begin position="23"/>
        <end position="50"/>
    </location>
</feature>
<evidence type="ECO:0000313" key="3">
    <source>
        <dbReference type="EMBL" id="PCH34850.1"/>
    </source>
</evidence>
<accession>A0A2H3IXX5</accession>
<dbReference type="Proteomes" id="UP000218811">
    <property type="component" value="Unassembled WGS sequence"/>
</dbReference>
<name>A0A2H3IXX5_WOLCO</name>
<reference evidence="3 4" key="1">
    <citation type="journal article" date="2012" name="Science">
        <title>The Paleozoic origin of enzymatic lignin decomposition reconstructed from 31 fungal genomes.</title>
        <authorList>
            <person name="Floudas D."/>
            <person name="Binder M."/>
            <person name="Riley R."/>
            <person name="Barry K."/>
            <person name="Blanchette R.A."/>
            <person name="Henrissat B."/>
            <person name="Martinez A.T."/>
            <person name="Otillar R."/>
            <person name="Spatafora J.W."/>
            <person name="Yadav J.S."/>
            <person name="Aerts A."/>
            <person name="Benoit I."/>
            <person name="Boyd A."/>
            <person name="Carlson A."/>
            <person name="Copeland A."/>
            <person name="Coutinho P.M."/>
            <person name="de Vries R.P."/>
            <person name="Ferreira P."/>
            <person name="Findley K."/>
            <person name="Foster B."/>
            <person name="Gaskell J."/>
            <person name="Glotzer D."/>
            <person name="Gorecki P."/>
            <person name="Heitman J."/>
            <person name="Hesse C."/>
            <person name="Hori C."/>
            <person name="Igarashi K."/>
            <person name="Jurgens J.A."/>
            <person name="Kallen N."/>
            <person name="Kersten P."/>
            <person name="Kohler A."/>
            <person name="Kuees U."/>
            <person name="Kumar T.K.A."/>
            <person name="Kuo A."/>
            <person name="LaButti K."/>
            <person name="Larrondo L.F."/>
            <person name="Lindquist E."/>
            <person name="Ling A."/>
            <person name="Lombard V."/>
            <person name="Lucas S."/>
            <person name="Lundell T."/>
            <person name="Martin R."/>
            <person name="McLaughlin D.J."/>
            <person name="Morgenstern I."/>
            <person name="Morin E."/>
            <person name="Murat C."/>
            <person name="Nagy L.G."/>
            <person name="Nolan M."/>
            <person name="Ohm R.A."/>
            <person name="Patyshakuliyeva A."/>
            <person name="Rokas A."/>
            <person name="Ruiz-Duenas F.J."/>
            <person name="Sabat G."/>
            <person name="Salamov A."/>
            <person name="Samejima M."/>
            <person name="Schmutz J."/>
            <person name="Slot J.C."/>
            <person name="St John F."/>
            <person name="Stenlid J."/>
            <person name="Sun H."/>
            <person name="Sun S."/>
            <person name="Syed K."/>
            <person name="Tsang A."/>
            <person name="Wiebenga A."/>
            <person name="Young D."/>
            <person name="Pisabarro A."/>
            <person name="Eastwood D.C."/>
            <person name="Martin F."/>
            <person name="Cullen D."/>
            <person name="Grigoriev I.V."/>
            <person name="Hibbett D.S."/>
        </authorList>
    </citation>
    <scope>NUCLEOTIDE SEQUENCE [LARGE SCALE GENOMIC DNA]</scope>
    <source>
        <strain evidence="3 4">MD-104</strain>
    </source>
</reference>
<dbReference type="OrthoDB" id="3269196at2759"/>